<proteinExistence type="inferred from homology"/>
<dbReference type="Gene3D" id="2.60.40.10">
    <property type="entry name" value="Immunoglobulins"/>
    <property type="match status" value="4"/>
</dbReference>
<dbReference type="GO" id="GO:0005886">
    <property type="term" value="C:plasma membrane"/>
    <property type="evidence" value="ECO:0007669"/>
    <property type="project" value="UniProtKB-ARBA"/>
</dbReference>
<keyword evidence="4 12" id="KW-0732">Signal</keyword>
<dbReference type="InterPro" id="IPR013783">
    <property type="entry name" value="Ig-like_fold"/>
</dbReference>
<reference evidence="14" key="4">
    <citation type="submission" date="2025-09" db="UniProtKB">
        <authorList>
            <consortium name="Ensembl"/>
        </authorList>
    </citation>
    <scope>IDENTIFICATION</scope>
    <source>
        <strain evidence="14">HSOK</strain>
    </source>
</reference>
<feature type="compositionally biased region" description="Basic and acidic residues" evidence="11">
    <location>
        <begin position="704"/>
        <end position="713"/>
    </location>
</feature>
<keyword evidence="8" id="KW-0675">Receptor</keyword>
<evidence type="ECO:0000256" key="11">
    <source>
        <dbReference type="SAM" id="MobiDB-lite"/>
    </source>
</evidence>
<evidence type="ECO:0000256" key="9">
    <source>
        <dbReference type="ARBA" id="ARBA00023180"/>
    </source>
</evidence>
<evidence type="ECO:0000256" key="1">
    <source>
        <dbReference type="ARBA" id="ARBA00004479"/>
    </source>
</evidence>
<feature type="region of interest" description="Disordered" evidence="11">
    <location>
        <begin position="704"/>
        <end position="741"/>
    </location>
</feature>
<name>A0A3P9IA83_ORYLA</name>
<keyword evidence="10" id="KW-0393">Immunoglobulin domain</keyword>
<evidence type="ECO:0000256" key="2">
    <source>
        <dbReference type="ARBA" id="ARBA00008921"/>
    </source>
</evidence>
<dbReference type="InterPro" id="IPR003961">
    <property type="entry name" value="FN3_dom"/>
</dbReference>
<evidence type="ECO:0000256" key="5">
    <source>
        <dbReference type="ARBA" id="ARBA00022737"/>
    </source>
</evidence>
<evidence type="ECO:0000313" key="15">
    <source>
        <dbReference type="Proteomes" id="UP000265200"/>
    </source>
</evidence>
<evidence type="ECO:0000256" key="12">
    <source>
        <dbReference type="SAM" id="SignalP"/>
    </source>
</evidence>
<dbReference type="SUPFAM" id="SSF48726">
    <property type="entry name" value="Immunoglobulin"/>
    <property type="match status" value="1"/>
</dbReference>
<evidence type="ECO:0000256" key="8">
    <source>
        <dbReference type="ARBA" id="ARBA00023170"/>
    </source>
</evidence>
<evidence type="ECO:0000256" key="10">
    <source>
        <dbReference type="ARBA" id="ARBA00023319"/>
    </source>
</evidence>
<feature type="region of interest" description="Disordered" evidence="11">
    <location>
        <begin position="757"/>
        <end position="784"/>
    </location>
</feature>
<dbReference type="PROSITE" id="PS50853">
    <property type="entry name" value="FN3"/>
    <property type="match status" value="2"/>
</dbReference>
<dbReference type="Pfam" id="PF00041">
    <property type="entry name" value="fn3"/>
    <property type="match status" value="1"/>
</dbReference>
<organism evidence="14 15">
    <name type="scientific">Oryzias latipes</name>
    <name type="common">Japanese rice fish</name>
    <name type="synonym">Japanese killifish</name>
    <dbReference type="NCBI Taxonomy" id="8090"/>
    <lineage>
        <taxon>Eukaryota</taxon>
        <taxon>Metazoa</taxon>
        <taxon>Chordata</taxon>
        <taxon>Craniata</taxon>
        <taxon>Vertebrata</taxon>
        <taxon>Euteleostomi</taxon>
        <taxon>Actinopterygii</taxon>
        <taxon>Neopterygii</taxon>
        <taxon>Teleostei</taxon>
        <taxon>Neoteleostei</taxon>
        <taxon>Acanthomorphata</taxon>
        <taxon>Ovalentaria</taxon>
        <taxon>Atherinomorphae</taxon>
        <taxon>Beloniformes</taxon>
        <taxon>Adrianichthyidae</taxon>
        <taxon>Oryziinae</taxon>
        <taxon>Oryzias</taxon>
    </lineage>
</organism>
<dbReference type="Proteomes" id="UP000265200">
    <property type="component" value="Chromosome 12"/>
</dbReference>
<feature type="compositionally biased region" description="Polar residues" evidence="11">
    <location>
        <begin position="832"/>
        <end position="841"/>
    </location>
</feature>
<dbReference type="AlphaFoldDB" id="A0A3P9IA83"/>
<feature type="compositionally biased region" description="Polar residues" evidence="11">
    <location>
        <begin position="761"/>
        <end position="780"/>
    </location>
</feature>
<feature type="domain" description="Fibronectin type-III" evidence="13">
    <location>
        <begin position="228"/>
        <end position="328"/>
    </location>
</feature>
<feature type="chain" id="PRO_5045511682" evidence="12">
    <location>
        <begin position="25"/>
        <end position="850"/>
    </location>
</feature>
<dbReference type="SMART" id="SM00060">
    <property type="entry name" value="FN3"/>
    <property type="match status" value="3"/>
</dbReference>
<protein>
    <submittedName>
        <fullName evidence="14">Interleukin 6 signal transducer</fullName>
    </submittedName>
</protein>
<dbReference type="SUPFAM" id="SSF49265">
    <property type="entry name" value="Fibronectin type III"/>
    <property type="match status" value="3"/>
</dbReference>
<feature type="region of interest" description="Disordered" evidence="11">
    <location>
        <begin position="829"/>
        <end position="850"/>
    </location>
</feature>
<keyword evidence="5" id="KW-0677">Repeat</keyword>
<evidence type="ECO:0000256" key="3">
    <source>
        <dbReference type="ARBA" id="ARBA00022692"/>
    </source>
</evidence>
<keyword evidence="9" id="KW-0325">Glycoprotein</keyword>
<evidence type="ECO:0000259" key="13">
    <source>
        <dbReference type="PROSITE" id="PS50853"/>
    </source>
</evidence>
<dbReference type="CDD" id="cd00063">
    <property type="entry name" value="FN3"/>
    <property type="match status" value="2"/>
</dbReference>
<evidence type="ECO:0000256" key="4">
    <source>
        <dbReference type="ARBA" id="ARBA00022729"/>
    </source>
</evidence>
<accession>A0A3P9IA83</accession>
<reference evidence="14 15" key="2">
    <citation type="submission" date="2017-04" db="EMBL/GenBank/DDBJ databases">
        <title>CpG methylation of centromeres and impact of large insertions on vertebrate speciation.</title>
        <authorList>
            <person name="Ichikawa K."/>
            <person name="Yoshimura J."/>
            <person name="Morishita S."/>
        </authorList>
    </citation>
    <scope>NUCLEOTIDE SEQUENCE</scope>
    <source>
        <strain evidence="14 15">HSOK</strain>
    </source>
</reference>
<keyword evidence="7" id="KW-0472">Membrane</keyword>
<comment type="subcellular location">
    <subcellularLocation>
        <location evidence="1">Membrane</location>
        <topology evidence="1">Single-pass type I membrane protein</topology>
    </subcellularLocation>
</comment>
<dbReference type="Ensembl" id="ENSORLT00015025291.1">
    <property type="protein sequence ID" value="ENSORLP00015016967.1"/>
    <property type="gene ID" value="ENSORLG00015018022.1"/>
</dbReference>
<keyword evidence="6" id="KW-1133">Transmembrane helix</keyword>
<dbReference type="InterPro" id="IPR052672">
    <property type="entry name" value="Type1_Cytokine_Rcpt_Type2"/>
</dbReference>
<sequence length="850" mass="95170">MVCSGVLLLHVSILLFLFSSDFQSHLLTLPQNPVIEIGTNFTATCLISNTVEVTADDLYWKLSNVTISRDQYRKVNSTALSVTVPITKDISEEWLFCYCRKKSSYVVLNEGKFIHGISLRTGYRPEKPENLSCISFQKEDKSFSSLQCSWETTRRQTPTVPVQFRLRASSVHSNQINSTITKDHWAEVKLSPYPFHMELEVWVEAVNQLGAAESVHLRKEAQHFVKTNPPEVTVTSEKSFPTSLLLNWTPPVNQVFVKLTYQIRFCSPKSPGWSHVPLPDINDQRNFRLQGLRAYTPYTVQVRCRDMENPHGYWSDWSQNKTTTTPEDSECSSCTSKSHPCGSPLQDPEFPNGRITRFEVKVEKQRDRAWNQSEGWKSVLVNRSEAEDAETSITLLEQTSLSNLESVKVSVVAVNSLGRSPEASLILPVKLPGRWDRRARRSDRTAGPWILSELKVWPHEGQLVVEWKPLRNKLLSGYVVEWLSEGRLDWRRVSKTSNRTLTGRLDPFVCYNVSVYPVFSRGIGKPVQMSAYVEQGAPLRGPTVKLNGKPGHNEAELVWEEIPLRDRRGFITKYVAVPANSMSLKLESLMGDSQYEAWVQASTAAGSTNGSHHSFITMKYGQTLAECSRFFTVGRSLRVRTLVKHLWPRVPDGRQSSIGTWSPDCSMKAEPPKESCVSGISVLVSMCESQSGFEEDKASLSLRKDKYTSEEHSSGIGGSSCMSSPRQSVSDSDEGADMTDTTASTVQYSSVVASSAYKGQTPGSQPQHSVFSRSESTQPLLDSEETVDTFVQEASGRFERLPPQDITCSEVFGPPDGEQLDCCQEADELQSDGRTAPSSYMPQLGGYKPQ</sequence>
<dbReference type="InterPro" id="IPR036179">
    <property type="entry name" value="Ig-like_dom_sf"/>
</dbReference>
<dbReference type="PANTHER" id="PTHR48423">
    <property type="entry name" value="INTERLEUKIN-27 RECEPTOR SUBUNIT ALPHA"/>
    <property type="match status" value="1"/>
</dbReference>
<feature type="domain" description="Fibronectin type-III" evidence="13">
    <location>
        <begin position="447"/>
        <end position="538"/>
    </location>
</feature>
<feature type="signal peptide" evidence="12">
    <location>
        <begin position="1"/>
        <end position="24"/>
    </location>
</feature>
<reference key="1">
    <citation type="journal article" date="2007" name="Nature">
        <title>The medaka draft genome and insights into vertebrate genome evolution.</title>
        <authorList>
            <person name="Kasahara M."/>
            <person name="Naruse K."/>
            <person name="Sasaki S."/>
            <person name="Nakatani Y."/>
            <person name="Qu W."/>
            <person name="Ahsan B."/>
            <person name="Yamada T."/>
            <person name="Nagayasu Y."/>
            <person name="Doi K."/>
            <person name="Kasai Y."/>
            <person name="Jindo T."/>
            <person name="Kobayashi D."/>
            <person name="Shimada A."/>
            <person name="Toyoda A."/>
            <person name="Kuroki Y."/>
            <person name="Fujiyama A."/>
            <person name="Sasaki T."/>
            <person name="Shimizu A."/>
            <person name="Asakawa S."/>
            <person name="Shimizu N."/>
            <person name="Hashimoto S."/>
            <person name="Yang J."/>
            <person name="Lee Y."/>
            <person name="Matsushima K."/>
            <person name="Sugano S."/>
            <person name="Sakaizumi M."/>
            <person name="Narita T."/>
            <person name="Ohishi K."/>
            <person name="Haga S."/>
            <person name="Ohta F."/>
            <person name="Nomoto H."/>
            <person name="Nogata K."/>
            <person name="Morishita T."/>
            <person name="Endo T."/>
            <person name="Shin-I T."/>
            <person name="Takeda H."/>
            <person name="Morishita S."/>
            <person name="Kohara Y."/>
        </authorList>
    </citation>
    <scope>NUCLEOTIDE SEQUENCE [LARGE SCALE GENOMIC DNA]</scope>
    <source>
        <strain>Hd-rR</strain>
    </source>
</reference>
<keyword evidence="3" id="KW-0812">Transmembrane</keyword>
<evidence type="ECO:0000256" key="7">
    <source>
        <dbReference type="ARBA" id="ARBA00023136"/>
    </source>
</evidence>
<dbReference type="PANTHER" id="PTHR48423:SF1">
    <property type="entry name" value="INTERLEUKIN-27 RECEPTOR SUBUNIT ALPHA"/>
    <property type="match status" value="1"/>
</dbReference>
<feature type="region of interest" description="Disordered" evidence="11">
    <location>
        <begin position="318"/>
        <end position="337"/>
    </location>
</feature>
<evidence type="ECO:0000256" key="6">
    <source>
        <dbReference type="ARBA" id="ARBA00022989"/>
    </source>
</evidence>
<reference evidence="14" key="3">
    <citation type="submission" date="2025-08" db="UniProtKB">
        <authorList>
            <consortium name="Ensembl"/>
        </authorList>
    </citation>
    <scope>IDENTIFICATION</scope>
    <source>
        <strain evidence="14">HSOK</strain>
    </source>
</reference>
<comment type="similarity">
    <text evidence="2">Belongs to the type I cytokine receptor family. Type 2 subfamily.</text>
</comment>
<dbReference type="InterPro" id="IPR036116">
    <property type="entry name" value="FN3_sf"/>
</dbReference>
<dbReference type="InterPro" id="IPR010457">
    <property type="entry name" value="IgC2-like_lig-bd"/>
</dbReference>
<dbReference type="Pfam" id="PF06328">
    <property type="entry name" value="Lep_receptor_Ig"/>
    <property type="match status" value="1"/>
</dbReference>
<evidence type="ECO:0000313" key="14">
    <source>
        <dbReference type="Ensembl" id="ENSORLP00015016967.1"/>
    </source>
</evidence>